<dbReference type="InterPro" id="IPR056861">
    <property type="entry name" value="HMCN1-like_VWA"/>
</dbReference>
<evidence type="ECO:0000256" key="1">
    <source>
        <dbReference type="ARBA" id="ARBA00004613"/>
    </source>
</evidence>
<comment type="caution">
    <text evidence="6">The sequence shown here is derived from an EMBL/GenBank/DDBJ whole genome shotgun (WGS) entry which is preliminary data.</text>
</comment>
<feature type="compositionally biased region" description="Basic and acidic residues" evidence="4">
    <location>
        <begin position="58"/>
        <end position="110"/>
    </location>
</feature>
<feature type="domain" description="VWFA" evidence="5">
    <location>
        <begin position="259"/>
        <end position="465"/>
    </location>
</feature>
<dbReference type="GO" id="GO:0004674">
    <property type="term" value="F:protein serine/threonine kinase activity"/>
    <property type="evidence" value="ECO:0007669"/>
    <property type="project" value="TreeGrafter"/>
</dbReference>
<proteinExistence type="predicted"/>
<dbReference type="Proteomes" id="UP000688137">
    <property type="component" value="Unassembled WGS sequence"/>
</dbReference>
<feature type="region of interest" description="Disordered" evidence="4">
    <location>
        <begin position="1"/>
        <end position="250"/>
    </location>
</feature>
<comment type="subcellular location">
    <subcellularLocation>
        <location evidence="1">Secreted</location>
    </subcellularLocation>
</comment>
<keyword evidence="2" id="KW-0964">Secreted</keyword>
<accession>A0A8S1KN88</accession>
<keyword evidence="3" id="KW-0732">Signal</keyword>
<evidence type="ECO:0000259" key="5">
    <source>
        <dbReference type="PROSITE" id="PS50234"/>
    </source>
</evidence>
<dbReference type="PANTHER" id="PTHR47763">
    <property type="entry name" value="ALPHA-PROTEIN KINASE VWKA"/>
    <property type="match status" value="1"/>
</dbReference>
<dbReference type="InterPro" id="IPR052969">
    <property type="entry name" value="Thr-specific_kinase-like"/>
</dbReference>
<organism evidence="6 7">
    <name type="scientific">Paramecium primaurelia</name>
    <dbReference type="NCBI Taxonomy" id="5886"/>
    <lineage>
        <taxon>Eukaryota</taxon>
        <taxon>Sar</taxon>
        <taxon>Alveolata</taxon>
        <taxon>Ciliophora</taxon>
        <taxon>Intramacronucleata</taxon>
        <taxon>Oligohymenophorea</taxon>
        <taxon>Peniculida</taxon>
        <taxon>Parameciidae</taxon>
        <taxon>Paramecium</taxon>
    </lineage>
</organism>
<name>A0A8S1KN88_PARPR</name>
<evidence type="ECO:0000256" key="4">
    <source>
        <dbReference type="SAM" id="MobiDB-lite"/>
    </source>
</evidence>
<evidence type="ECO:0000313" key="7">
    <source>
        <dbReference type="Proteomes" id="UP000688137"/>
    </source>
</evidence>
<dbReference type="GO" id="GO:0005737">
    <property type="term" value="C:cytoplasm"/>
    <property type="evidence" value="ECO:0007669"/>
    <property type="project" value="TreeGrafter"/>
</dbReference>
<dbReference type="Pfam" id="PF25106">
    <property type="entry name" value="VWA_4"/>
    <property type="match status" value="1"/>
</dbReference>
<dbReference type="CDD" id="cd00198">
    <property type="entry name" value="vWFA"/>
    <property type="match status" value="1"/>
</dbReference>
<keyword evidence="7" id="KW-1185">Reference proteome</keyword>
<dbReference type="AlphaFoldDB" id="A0A8S1KN88"/>
<evidence type="ECO:0000313" key="6">
    <source>
        <dbReference type="EMBL" id="CAD8055941.1"/>
    </source>
</evidence>
<feature type="compositionally biased region" description="Basic and acidic residues" evidence="4">
    <location>
        <begin position="146"/>
        <end position="241"/>
    </location>
</feature>
<dbReference type="InterPro" id="IPR002035">
    <property type="entry name" value="VWF_A"/>
</dbReference>
<sequence length="473" mass="53948">MVKKAAPKKQETKKAPVRRTRTISALIKDNENIVHEKLGQTRSKSNGVIQKKITKQTQETKQKNVVNEKEKSAPKKNSNQKEEKQPIKDNTKQKKQPEVQDIKKPTETKQKVQPVQKKVISKKKSTPKKSPVKKSTPKKTPVKATAAKDDKKPKVSQKKNEKEVNKSEKKVEEKSEKKNNDKSEKKVTDKSEKKEVEKSDKKANDKSEKKAVEKSEKKSDKKGKSGKKEQQQEQQEQKQTDSAKIPRRTESKAAAGIVDVVFCVDTTSSMSQYLNQTKNTVKEIIKNIKTKAQNEDISVKFGFVCYRDHPPEDTSYITKIQELCGEEEILKFIDQQDACGGGDQPEAVLDGLYDAAKKIEWRDASHTPSLRYIFHVADAPPHGKEFTDLPSQWPNGVPSGVTLDKVAHVINIREIHYRLINVNKLNLLDNMKKLFKEKFTNYEEAELANAKEMDFRVSDMIIRELLPDVDYND</sequence>
<feature type="compositionally biased region" description="Basic residues" evidence="4">
    <location>
        <begin position="119"/>
        <end position="141"/>
    </location>
</feature>
<feature type="compositionally biased region" description="Basic and acidic residues" evidence="4">
    <location>
        <begin position="28"/>
        <end position="39"/>
    </location>
</feature>
<dbReference type="PANTHER" id="PTHR47763:SF1">
    <property type="entry name" value="DUF659 DOMAIN-CONTAINING PROTEIN"/>
    <property type="match status" value="1"/>
</dbReference>
<protein>
    <recommendedName>
        <fullName evidence="5">VWFA domain-containing protein</fullName>
    </recommendedName>
</protein>
<evidence type="ECO:0000256" key="3">
    <source>
        <dbReference type="ARBA" id="ARBA00022729"/>
    </source>
</evidence>
<gene>
    <name evidence="6" type="ORF">PPRIM_AZ9-3.1.T0240043</name>
</gene>
<dbReference type="PROSITE" id="PS50234">
    <property type="entry name" value="VWFA"/>
    <property type="match status" value="1"/>
</dbReference>
<evidence type="ECO:0000256" key="2">
    <source>
        <dbReference type="ARBA" id="ARBA00022525"/>
    </source>
</evidence>
<reference evidence="6" key="1">
    <citation type="submission" date="2021-01" db="EMBL/GenBank/DDBJ databases">
        <authorList>
            <consortium name="Genoscope - CEA"/>
            <person name="William W."/>
        </authorList>
    </citation>
    <scope>NUCLEOTIDE SEQUENCE</scope>
</reference>
<dbReference type="EMBL" id="CAJJDM010000022">
    <property type="protein sequence ID" value="CAD8055941.1"/>
    <property type="molecule type" value="Genomic_DNA"/>
</dbReference>
<dbReference type="OMA" id="QDQTYVT"/>